<organism evidence="1 2">
    <name type="scientific">Lucilia cuprina</name>
    <name type="common">Green bottle fly</name>
    <name type="synonym">Australian sheep blowfly</name>
    <dbReference type="NCBI Taxonomy" id="7375"/>
    <lineage>
        <taxon>Eukaryota</taxon>
        <taxon>Metazoa</taxon>
        <taxon>Ecdysozoa</taxon>
        <taxon>Arthropoda</taxon>
        <taxon>Hexapoda</taxon>
        <taxon>Insecta</taxon>
        <taxon>Pterygota</taxon>
        <taxon>Neoptera</taxon>
        <taxon>Endopterygota</taxon>
        <taxon>Diptera</taxon>
        <taxon>Brachycera</taxon>
        <taxon>Muscomorpha</taxon>
        <taxon>Oestroidea</taxon>
        <taxon>Calliphoridae</taxon>
        <taxon>Luciliinae</taxon>
        <taxon>Lucilia</taxon>
    </lineage>
</organism>
<evidence type="ECO:0000313" key="2">
    <source>
        <dbReference type="Proteomes" id="UP000037069"/>
    </source>
</evidence>
<comment type="caution">
    <text evidence="1">The sequence shown here is derived from an EMBL/GenBank/DDBJ whole genome shotgun (WGS) entry which is preliminary data.</text>
</comment>
<reference evidence="1 2" key="1">
    <citation type="journal article" date="2015" name="Nat. Commun.">
        <title>Lucilia cuprina genome unlocks parasitic fly biology to underpin future interventions.</title>
        <authorList>
            <person name="Anstead C.A."/>
            <person name="Korhonen P.K."/>
            <person name="Young N.D."/>
            <person name="Hall R.S."/>
            <person name="Jex A.R."/>
            <person name="Murali S.C."/>
            <person name="Hughes D.S."/>
            <person name="Lee S.F."/>
            <person name="Perry T."/>
            <person name="Stroehlein A.J."/>
            <person name="Ansell B.R."/>
            <person name="Breugelmans B."/>
            <person name="Hofmann A."/>
            <person name="Qu J."/>
            <person name="Dugan S."/>
            <person name="Lee S.L."/>
            <person name="Chao H."/>
            <person name="Dinh H."/>
            <person name="Han Y."/>
            <person name="Doddapaneni H.V."/>
            <person name="Worley K.C."/>
            <person name="Muzny D.M."/>
            <person name="Ioannidis P."/>
            <person name="Waterhouse R.M."/>
            <person name="Zdobnov E.M."/>
            <person name="James P.J."/>
            <person name="Bagnall N.H."/>
            <person name="Kotze A.C."/>
            <person name="Gibbs R.A."/>
            <person name="Richards S."/>
            <person name="Batterham P."/>
            <person name="Gasser R.B."/>
        </authorList>
    </citation>
    <scope>NUCLEOTIDE SEQUENCE [LARGE SCALE GENOMIC DNA]</scope>
    <source>
        <strain evidence="1 2">LS</strain>
        <tissue evidence="1">Full body</tissue>
    </source>
</reference>
<evidence type="ECO:0000313" key="1">
    <source>
        <dbReference type="EMBL" id="KNC34558.1"/>
    </source>
</evidence>
<dbReference type="Proteomes" id="UP000037069">
    <property type="component" value="Unassembled WGS sequence"/>
</dbReference>
<proteinExistence type="predicted"/>
<gene>
    <name evidence="1" type="ORF">FF38_13864</name>
</gene>
<protein>
    <submittedName>
        <fullName evidence="1">Uncharacterized protein</fullName>
    </submittedName>
</protein>
<keyword evidence="2" id="KW-1185">Reference proteome</keyword>
<accession>A0A0L0CQB4</accession>
<dbReference type="AlphaFoldDB" id="A0A0L0CQB4"/>
<name>A0A0L0CQB4_LUCCU</name>
<dbReference type="EMBL" id="JRES01000051">
    <property type="protein sequence ID" value="KNC34558.1"/>
    <property type="molecule type" value="Genomic_DNA"/>
</dbReference>
<sequence>MMHFSNDEITTLELQWQKLTSYEWENQKKAIEFWIQVYEYKNAVNENPFKELSGFVMFIFSFAI</sequence>